<comment type="caution">
    <text evidence="2">The sequence shown here is derived from an EMBL/GenBank/DDBJ whole genome shotgun (WGS) entry which is preliminary data.</text>
</comment>
<sequence>MSNLKIHLKYQSLIDKYNILKEELARLIETKDYLIEHKRIKLETDYINKIGKYEYKIFEIETQILRTHRKIQMIQAKINHQEKIDEEEIEKQLDKEYKEYMDKLKIMAEDIRTAKEISNLKDLSIEESKELKRLYIEIAKELHPDLNSNITEKEEVLWQRAKNAYEMGDLDLLKIFYEMAMENENIEEINSMEELRGKIKFFKNKIYTISMEIETIQNDFPFNQETFLMNEEKVTEKQEELKEKIEIAKLILEMTEKELLELLPSKNSYLN</sequence>
<accession>A0A4R3KXS9</accession>
<dbReference type="RefSeq" id="WP_202690451.1">
    <property type="nucleotide sequence ID" value="NZ_CP068564.1"/>
</dbReference>
<evidence type="ECO:0000256" key="1">
    <source>
        <dbReference type="ARBA" id="ARBA00022705"/>
    </source>
</evidence>
<evidence type="ECO:0000313" key="2">
    <source>
        <dbReference type="EMBL" id="TCS90525.1"/>
    </source>
</evidence>
<name>A0A4R3KXS9_9FIRM</name>
<dbReference type="AlphaFoldDB" id="A0A4R3KXS9"/>
<proteinExistence type="predicted"/>
<keyword evidence="3" id="KW-1185">Reference proteome</keyword>
<evidence type="ECO:0000313" key="3">
    <source>
        <dbReference type="Proteomes" id="UP000294567"/>
    </source>
</evidence>
<dbReference type="InterPro" id="IPR036869">
    <property type="entry name" value="J_dom_sf"/>
</dbReference>
<dbReference type="EMBL" id="SMAE01000004">
    <property type="protein sequence ID" value="TCS90525.1"/>
    <property type="molecule type" value="Genomic_DNA"/>
</dbReference>
<dbReference type="GO" id="GO:0006260">
    <property type="term" value="P:DNA replication"/>
    <property type="evidence" value="ECO:0007669"/>
    <property type="project" value="UniProtKB-KW"/>
</dbReference>
<dbReference type="SUPFAM" id="SSF46565">
    <property type="entry name" value="Chaperone J-domain"/>
    <property type="match status" value="1"/>
</dbReference>
<reference evidence="2 3" key="1">
    <citation type="submission" date="2019-03" db="EMBL/GenBank/DDBJ databases">
        <title>Genomic Encyclopedia of Type Strains, Phase IV (KMG-IV): sequencing the most valuable type-strain genomes for metagenomic binning, comparative biology and taxonomic classification.</title>
        <authorList>
            <person name="Goeker M."/>
        </authorList>
    </citation>
    <scope>NUCLEOTIDE SEQUENCE [LARGE SCALE GENOMIC DNA]</scope>
    <source>
        <strain evidence="2 3">DSM 26752</strain>
    </source>
</reference>
<protein>
    <recommendedName>
        <fullName evidence="4">DnaJ-like protein</fullName>
    </recommendedName>
</protein>
<organism evidence="2 3">
    <name type="scientific">Keratinibaculum paraultunense</name>
    <dbReference type="NCBI Taxonomy" id="1278232"/>
    <lineage>
        <taxon>Bacteria</taxon>
        <taxon>Bacillati</taxon>
        <taxon>Bacillota</taxon>
        <taxon>Tissierellia</taxon>
        <taxon>Tissierellales</taxon>
        <taxon>Tepidimicrobiaceae</taxon>
        <taxon>Keratinibaculum</taxon>
    </lineage>
</organism>
<gene>
    <name evidence="2" type="ORF">EDD65_10466</name>
</gene>
<evidence type="ECO:0008006" key="4">
    <source>
        <dbReference type="Google" id="ProtNLM"/>
    </source>
</evidence>
<keyword evidence="1" id="KW-0235">DNA replication</keyword>
<dbReference type="Proteomes" id="UP000294567">
    <property type="component" value="Unassembled WGS sequence"/>
</dbReference>